<organism evidence="1 2">
    <name type="scientific">Pseudoclavibacter terrae</name>
    <dbReference type="NCBI Taxonomy" id="1530195"/>
    <lineage>
        <taxon>Bacteria</taxon>
        <taxon>Bacillati</taxon>
        <taxon>Actinomycetota</taxon>
        <taxon>Actinomycetes</taxon>
        <taxon>Micrococcales</taxon>
        <taxon>Microbacteriaceae</taxon>
        <taxon>Pseudoclavibacter</taxon>
    </lineage>
</organism>
<dbReference type="InterPro" id="IPR027417">
    <property type="entry name" value="P-loop_NTPase"/>
</dbReference>
<dbReference type="Proteomes" id="UP000490386">
    <property type="component" value="Unassembled WGS sequence"/>
</dbReference>
<dbReference type="OrthoDB" id="3188010at2"/>
<dbReference type="Pfam" id="PF03237">
    <property type="entry name" value="Terminase_6N"/>
    <property type="match status" value="1"/>
</dbReference>
<dbReference type="Gene3D" id="3.40.50.300">
    <property type="entry name" value="P-loop containing nucleotide triphosphate hydrolases"/>
    <property type="match status" value="1"/>
</dbReference>
<gene>
    <name evidence="1" type="ORF">F8O03_05990</name>
</gene>
<dbReference type="EMBL" id="WBJX01000001">
    <property type="protein sequence ID" value="KAB1639999.1"/>
    <property type="molecule type" value="Genomic_DNA"/>
</dbReference>
<accession>A0A7J5B710</accession>
<sequence>MQIPEGIVSTIWPSVQKQCARFGVGFDQWQDDLGELILARREDGQYACSVGGAVLSIPRQTGKTYTIGWLVFALCTMQPNMTVIWTAHRTRTANETFQAMRTMAKKPGVASFIESVRATNGEQEVAFVNGSRILFGAREQGFGRGFAEVDVLVLDEAQILTEDAMSDMVPATNAAANGLVIMMGTPPRPKDPGAVFAERRRDALANDPDTLFVEFSADRDAQLDDWVQLAKANPSFPHRTGKTAILRMRKLLGSDDSFRREAYGIWDEVAGLSSHFKPGQWSCLYDPFVPEGSVVFGVKFSVDGALIGVCAAVKPREGPIAVSGIRLASTGEGFSWFVELVKAQRDHLVQVVIDGRSGVSALIEALDDEGFKVRVKAKLPARFIRVPTLAEYQEAHVIFERAVQDGELSQDGSATLLDQISHAVKRPIGTQGGYGWGGIGETDDVTLLDSGTLAVWGARTTTRRANRKVVIA</sequence>
<protein>
    <submittedName>
        <fullName evidence="1">Terminase</fullName>
    </submittedName>
</protein>
<name>A0A7J5B710_9MICO</name>
<dbReference type="AlphaFoldDB" id="A0A7J5B710"/>
<dbReference type="SUPFAM" id="SSF52540">
    <property type="entry name" value="P-loop containing nucleoside triphosphate hydrolases"/>
    <property type="match status" value="1"/>
</dbReference>
<proteinExistence type="predicted"/>
<comment type="caution">
    <text evidence="1">The sequence shown here is derived from an EMBL/GenBank/DDBJ whole genome shotgun (WGS) entry which is preliminary data.</text>
</comment>
<evidence type="ECO:0000313" key="2">
    <source>
        <dbReference type="Proteomes" id="UP000490386"/>
    </source>
</evidence>
<evidence type="ECO:0000313" key="1">
    <source>
        <dbReference type="EMBL" id="KAB1639999.1"/>
    </source>
</evidence>
<keyword evidence="2" id="KW-1185">Reference proteome</keyword>
<reference evidence="1 2" key="1">
    <citation type="submission" date="2019-09" db="EMBL/GenBank/DDBJ databases">
        <title>Phylogeny of genus Pseudoclavibacter and closely related genus.</title>
        <authorList>
            <person name="Li Y."/>
        </authorList>
    </citation>
    <scope>NUCLEOTIDE SEQUENCE [LARGE SCALE GENOMIC DNA]</scope>
    <source>
        <strain evidence="1 2">THG-MD12</strain>
    </source>
</reference>